<evidence type="ECO:0000256" key="7">
    <source>
        <dbReference type="SAM" id="Phobius"/>
    </source>
</evidence>
<dbReference type="PANTHER" id="PTHR21859:SF15">
    <property type="entry name" value="PROTEIN SPATA31F1-RELATED"/>
    <property type="match status" value="1"/>
</dbReference>
<evidence type="ECO:0000256" key="3">
    <source>
        <dbReference type="ARBA" id="ARBA00022989"/>
    </source>
</evidence>
<protein>
    <recommendedName>
        <fullName evidence="8">SPATA31-like domain-containing protein</fullName>
    </recommendedName>
</protein>
<dbReference type="GO" id="GO:0016020">
    <property type="term" value="C:membrane"/>
    <property type="evidence" value="ECO:0007669"/>
    <property type="project" value="UniProtKB-SubCell"/>
</dbReference>
<keyword evidence="3 7" id="KW-1133">Transmembrane helix</keyword>
<dbReference type="KEGG" id="ngi:103741607"/>
<feature type="transmembrane region" description="Helical" evidence="7">
    <location>
        <begin position="12"/>
        <end position="29"/>
    </location>
</feature>
<keyword evidence="2 7" id="KW-0812">Transmembrane</keyword>
<feature type="region of interest" description="Disordered" evidence="6">
    <location>
        <begin position="201"/>
        <end position="250"/>
    </location>
</feature>
<comment type="similarity">
    <text evidence="5">Belongs to the SPATA31 family.</text>
</comment>
<reference evidence="9" key="2">
    <citation type="submission" date="2025-09" db="UniProtKB">
        <authorList>
            <consortium name="Ensembl"/>
        </authorList>
    </citation>
    <scope>IDENTIFICATION</scope>
</reference>
<dbReference type="PANTHER" id="PTHR21859">
    <property type="entry name" value="ACROSOME-SPECIFIC PROTEIN"/>
    <property type="match status" value="1"/>
</dbReference>
<dbReference type="GeneTree" id="ENSGT00950000183043"/>
<keyword evidence="4 7" id="KW-0472">Membrane</keyword>
<dbReference type="AlphaFoldDB" id="A0A8C6QKJ8"/>
<dbReference type="OrthoDB" id="9535823at2759"/>
<accession>A0A8C6QKJ8</accession>
<dbReference type="InterPro" id="IPR027970">
    <property type="entry name" value="SPATA31-like"/>
</dbReference>
<evidence type="ECO:0000256" key="6">
    <source>
        <dbReference type="SAM" id="MobiDB-lite"/>
    </source>
</evidence>
<dbReference type="CTD" id="100129969"/>
<reference evidence="9" key="1">
    <citation type="submission" date="2025-08" db="UniProtKB">
        <authorList>
            <consortium name="Ensembl"/>
        </authorList>
    </citation>
    <scope>IDENTIFICATION</scope>
</reference>
<evidence type="ECO:0000256" key="2">
    <source>
        <dbReference type="ARBA" id="ARBA00022692"/>
    </source>
</evidence>
<gene>
    <name evidence="9" type="primary">Spata31f3</name>
</gene>
<dbReference type="Ensembl" id="ENSNGAT00000009358.1">
    <property type="protein sequence ID" value="ENSNGAP00000005437.1"/>
    <property type="gene ID" value="ENSNGAG00000007715.1"/>
</dbReference>
<evidence type="ECO:0000256" key="4">
    <source>
        <dbReference type="ARBA" id="ARBA00023136"/>
    </source>
</evidence>
<dbReference type="Pfam" id="PF15371">
    <property type="entry name" value="DUF4599"/>
    <property type="match status" value="1"/>
</dbReference>
<comment type="subcellular location">
    <subcellularLocation>
        <location evidence="1">Membrane</location>
        <topology evidence="1">Single-pass membrane protein</topology>
    </subcellularLocation>
</comment>
<dbReference type="OMA" id="FSHWINP"/>
<proteinExistence type="inferred from homology"/>
<evidence type="ECO:0000313" key="9">
    <source>
        <dbReference type="Ensembl" id="ENSNGAP00000005437.1"/>
    </source>
</evidence>
<name>A0A8C6QKJ8_NANGA</name>
<feature type="region of interest" description="Disordered" evidence="6">
    <location>
        <begin position="274"/>
        <end position="325"/>
    </location>
</feature>
<evidence type="ECO:0000313" key="10">
    <source>
        <dbReference type="Proteomes" id="UP000694381"/>
    </source>
</evidence>
<evidence type="ECO:0000256" key="1">
    <source>
        <dbReference type="ARBA" id="ARBA00004167"/>
    </source>
</evidence>
<feature type="compositionally biased region" description="Low complexity" evidence="6">
    <location>
        <begin position="209"/>
        <end position="222"/>
    </location>
</feature>
<dbReference type="Proteomes" id="UP000694381">
    <property type="component" value="Unassembled WGS sequence"/>
</dbReference>
<dbReference type="GeneID" id="103741607"/>
<feature type="compositionally biased region" description="Basic and acidic residues" evidence="6">
    <location>
        <begin position="289"/>
        <end position="317"/>
    </location>
</feature>
<organism evidence="9 10">
    <name type="scientific">Nannospalax galili</name>
    <name type="common">Northern Israeli blind subterranean mole rat</name>
    <name type="synonym">Spalax galili</name>
    <dbReference type="NCBI Taxonomy" id="1026970"/>
    <lineage>
        <taxon>Eukaryota</taxon>
        <taxon>Metazoa</taxon>
        <taxon>Chordata</taxon>
        <taxon>Craniata</taxon>
        <taxon>Vertebrata</taxon>
        <taxon>Euteleostomi</taxon>
        <taxon>Mammalia</taxon>
        <taxon>Eutheria</taxon>
        <taxon>Euarchontoglires</taxon>
        <taxon>Glires</taxon>
        <taxon>Rodentia</taxon>
        <taxon>Myomorpha</taxon>
        <taxon>Muroidea</taxon>
        <taxon>Spalacidae</taxon>
        <taxon>Spalacinae</taxon>
        <taxon>Nannospalax</taxon>
    </lineage>
</organism>
<evidence type="ECO:0000256" key="5">
    <source>
        <dbReference type="ARBA" id="ARBA00035009"/>
    </source>
</evidence>
<evidence type="ECO:0000259" key="8">
    <source>
        <dbReference type="Pfam" id="PF15371"/>
    </source>
</evidence>
<sequence length="325" mass="36708">MLMPTLVLWDAGYHLYTYGSIFIIVLIIWHMKRSRGGLRLEPIKNCCKCHRRVKQRPRDRTSRVMRTSKEEAEKFQKLLSTMKSQGWLPQEGSVRQLLCADPSCKICNAVALEIQQLLGFENKKPSPILLRPSQSSSCLDTLSTSKVMFEKSQELSSQHSRNLSVVFGQTSSQLTGQKLSTQSAAPSTDDANVQCYNSDHKRKQGFQGSKVSQDAGSQSSSSLEEPGAPSKQQKRRKNNTSSVSKQKAPEVEVENKMTFFSHWINPELKCERHEEPILLSNSETVAKPRTKEVEKNQASKDQEDEANTEKTTKHPKDQALPIKNM</sequence>
<keyword evidence="10" id="KW-1185">Reference proteome</keyword>
<feature type="domain" description="SPATA31-like" evidence="8">
    <location>
        <begin position="52"/>
        <end position="138"/>
    </location>
</feature>